<evidence type="ECO:0000256" key="1">
    <source>
        <dbReference type="SAM" id="MobiDB-lite"/>
    </source>
</evidence>
<dbReference type="InterPro" id="IPR001279">
    <property type="entry name" value="Metallo-B-lactamas"/>
</dbReference>
<dbReference type="EMBL" id="BAABJQ010000006">
    <property type="protein sequence ID" value="GAA5184555.1"/>
    <property type="molecule type" value="Genomic_DNA"/>
</dbReference>
<evidence type="ECO:0000313" key="4">
    <source>
        <dbReference type="EMBL" id="GAA5184555.1"/>
    </source>
</evidence>
<organism evidence="4 5">
    <name type="scientific">Rugosimonospora acidiphila</name>
    <dbReference type="NCBI Taxonomy" id="556531"/>
    <lineage>
        <taxon>Bacteria</taxon>
        <taxon>Bacillati</taxon>
        <taxon>Actinomycetota</taxon>
        <taxon>Actinomycetes</taxon>
        <taxon>Micromonosporales</taxon>
        <taxon>Micromonosporaceae</taxon>
        <taxon>Rugosimonospora</taxon>
    </lineage>
</organism>
<proteinExistence type="predicted"/>
<dbReference type="SUPFAM" id="SSF56281">
    <property type="entry name" value="Metallo-hydrolase/oxidoreductase"/>
    <property type="match status" value="1"/>
</dbReference>
<dbReference type="Gene3D" id="3.60.15.10">
    <property type="entry name" value="Ribonuclease Z/Hydroxyacylglutathione hydrolase-like"/>
    <property type="match status" value="1"/>
</dbReference>
<evidence type="ECO:0000256" key="2">
    <source>
        <dbReference type="SAM" id="Phobius"/>
    </source>
</evidence>
<feature type="region of interest" description="Disordered" evidence="1">
    <location>
        <begin position="1"/>
        <end position="24"/>
    </location>
</feature>
<feature type="transmembrane region" description="Helical" evidence="2">
    <location>
        <begin position="30"/>
        <end position="52"/>
    </location>
</feature>
<keyword evidence="2" id="KW-0812">Transmembrane</keyword>
<dbReference type="Proteomes" id="UP001501570">
    <property type="component" value="Unassembled WGS sequence"/>
</dbReference>
<dbReference type="InterPro" id="IPR036866">
    <property type="entry name" value="RibonucZ/Hydroxyglut_hydro"/>
</dbReference>
<gene>
    <name evidence="4" type="ORF">GCM10023322_26300</name>
</gene>
<dbReference type="Pfam" id="PF12706">
    <property type="entry name" value="Lactamase_B_2"/>
    <property type="match status" value="1"/>
</dbReference>
<keyword evidence="2" id="KW-1133">Transmembrane helix</keyword>
<keyword evidence="2" id="KW-0472">Membrane</keyword>
<dbReference type="PANTHER" id="PTHR15032:SF4">
    <property type="entry name" value="N-ACYL-PHOSPHATIDYLETHANOLAMINE-HYDROLYZING PHOSPHOLIPASE D"/>
    <property type="match status" value="1"/>
</dbReference>
<keyword evidence="5" id="KW-1185">Reference proteome</keyword>
<feature type="domain" description="Metallo-beta-lactamase" evidence="3">
    <location>
        <begin position="146"/>
        <end position="349"/>
    </location>
</feature>
<comment type="caution">
    <text evidence="4">The sequence shown here is derived from an EMBL/GenBank/DDBJ whole genome shotgun (WGS) entry which is preliminary data.</text>
</comment>
<evidence type="ECO:0000259" key="3">
    <source>
        <dbReference type="Pfam" id="PF12706"/>
    </source>
</evidence>
<accession>A0ABP9RSH5</accession>
<reference evidence="5" key="1">
    <citation type="journal article" date="2019" name="Int. J. Syst. Evol. Microbiol.">
        <title>The Global Catalogue of Microorganisms (GCM) 10K type strain sequencing project: providing services to taxonomists for standard genome sequencing and annotation.</title>
        <authorList>
            <consortium name="The Broad Institute Genomics Platform"/>
            <consortium name="The Broad Institute Genome Sequencing Center for Infectious Disease"/>
            <person name="Wu L."/>
            <person name="Ma J."/>
        </authorList>
    </citation>
    <scope>NUCLEOTIDE SEQUENCE [LARGE SCALE GENOMIC DNA]</scope>
    <source>
        <strain evidence="5">JCM 18304</strain>
    </source>
</reference>
<dbReference type="PANTHER" id="PTHR15032">
    <property type="entry name" value="N-ACYL-PHOSPHATIDYLETHANOLAMINE-HYDROLYZING PHOSPHOLIPASE D"/>
    <property type="match status" value="1"/>
</dbReference>
<sequence length="402" mass="43455">MSDRGAADWSTRDPTGGAGRGRRAAGPRRLLGVAAAAAAAAGVAGLAAAWVARDVSAAYGASPEQVRARLPHSPQLRGNVFHNREQTRTLMPETGQSTLRELLFGGQRRKPSGPIPVLAPPAAPARAGLQVTWYGHASALLEIGDRRVLVDPVWSPRCSPSPLAGPRRLHPVPVPLDLLPELDAILISHDHYDHLDMPTVQLLVGTQSAPFVVPLGVGAHLDRWGVPPERIIELDWDGSVELAGGLRLTATPARHFSGRLLTKRNYTLWCSWVVSAPVPGGVTRRVYYTGDTGYFDGYPGIAEAYGPFDATLIQVGAYDARWPEIHMTPEEAVQAHLELRGGLLIPVHWATFVLAFHAWSEPVDRLWQEAKARGVTLAVPRPGERVDVDSPPPVDGWWQAIA</sequence>
<evidence type="ECO:0000313" key="5">
    <source>
        <dbReference type="Proteomes" id="UP001501570"/>
    </source>
</evidence>
<name>A0ABP9RSH5_9ACTN</name>
<protein>
    <submittedName>
        <fullName evidence="4">MBL fold metallo-hydrolase</fullName>
    </submittedName>
</protein>